<proteinExistence type="predicted"/>
<reference evidence="1" key="1">
    <citation type="submission" date="2021-03" db="EMBL/GenBank/DDBJ databases">
        <authorList>
            <consortium name="DOE Joint Genome Institute"/>
            <person name="Ahrendt S."/>
            <person name="Looney B.P."/>
            <person name="Miyauchi S."/>
            <person name="Morin E."/>
            <person name="Drula E."/>
            <person name="Courty P.E."/>
            <person name="Chicoki N."/>
            <person name="Fauchery L."/>
            <person name="Kohler A."/>
            <person name="Kuo A."/>
            <person name="Labutti K."/>
            <person name="Pangilinan J."/>
            <person name="Lipzen A."/>
            <person name="Riley R."/>
            <person name="Andreopoulos W."/>
            <person name="He G."/>
            <person name="Johnson J."/>
            <person name="Barry K.W."/>
            <person name="Grigoriev I.V."/>
            <person name="Nagy L."/>
            <person name="Hibbett D."/>
            <person name="Henrissat B."/>
            <person name="Matheny P.B."/>
            <person name="Labbe J."/>
            <person name="Martin F."/>
        </authorList>
    </citation>
    <scope>NUCLEOTIDE SEQUENCE</scope>
    <source>
        <strain evidence="1">HHB10654</strain>
    </source>
</reference>
<evidence type="ECO:0000313" key="1">
    <source>
        <dbReference type="EMBL" id="KAI0067077.1"/>
    </source>
</evidence>
<dbReference type="Proteomes" id="UP000814140">
    <property type="component" value="Unassembled WGS sequence"/>
</dbReference>
<dbReference type="EMBL" id="MU277191">
    <property type="protein sequence ID" value="KAI0067077.1"/>
    <property type="molecule type" value="Genomic_DNA"/>
</dbReference>
<accession>A0ACB8TF90</accession>
<keyword evidence="2" id="KW-1185">Reference proteome</keyword>
<sequence>MATATIDQVSGKTFDYVIVGGGTAGLTLASRLSEDPSKSVLVLEAGAAHFNDPSILLPASYAKNFGNPEYDWAFTTAPQAHADGNIYAWNRGKGLGGSSALNFYVWNRPPAVDIDAWETLGNPGWNWKNYLKYSNKSETFIPPTDARVASERLTSDPEFHGTNGPLALGYHNGNAGWDVTLEDTLGNLGIKTIHDGYGGKGIGTFMVTASVDPRNNRRTYSVDFLPKTPRANLTILTAAPVARVLLSQPTPSSPATATGVEFIYDGKTETVAAGREVLLCAGAIKTPQILELSGIGDHDLLNAVGIPPKVDLPAVGANVQEHLFTGVSFEVTHPEKFNTLDPLHNPEIAAENLKLYEEGRGLFTVGLANLTHLPLSAVSTRASEIHSAFSKKISAGTYAGTPGRAEILNVQLEIAQKGADVELISFPGFLSYPNPPEPGKKYISLCPAINHLFSRGTIHVASKDPLAQPTIDPHYFEEDIDLQTFVEQVKFARKVAATAPINAFIGKEVNPGPTVKTDAEIATWLKKYMTTTYHTAGSCSMLPRAKGGVVDPELKVYGTTNIRVVDLSIVPVHHASHTQATAYAIAEQAADIIKGVFVA</sequence>
<gene>
    <name evidence="1" type="ORF">BV25DRAFT_1275145</name>
</gene>
<organism evidence="1 2">
    <name type="scientific">Artomyces pyxidatus</name>
    <dbReference type="NCBI Taxonomy" id="48021"/>
    <lineage>
        <taxon>Eukaryota</taxon>
        <taxon>Fungi</taxon>
        <taxon>Dikarya</taxon>
        <taxon>Basidiomycota</taxon>
        <taxon>Agaricomycotina</taxon>
        <taxon>Agaricomycetes</taxon>
        <taxon>Russulales</taxon>
        <taxon>Auriscalpiaceae</taxon>
        <taxon>Artomyces</taxon>
    </lineage>
</organism>
<comment type="caution">
    <text evidence="1">The sequence shown here is derived from an EMBL/GenBank/DDBJ whole genome shotgun (WGS) entry which is preliminary data.</text>
</comment>
<protein>
    <submittedName>
        <fullName evidence="1">GMC oxidoreductase</fullName>
    </submittedName>
</protein>
<name>A0ACB8TF90_9AGAM</name>
<reference evidence="1" key="2">
    <citation type="journal article" date="2022" name="New Phytol.">
        <title>Evolutionary transition to the ectomycorrhizal habit in the genomes of a hyperdiverse lineage of mushroom-forming fungi.</title>
        <authorList>
            <person name="Looney B."/>
            <person name="Miyauchi S."/>
            <person name="Morin E."/>
            <person name="Drula E."/>
            <person name="Courty P.E."/>
            <person name="Kohler A."/>
            <person name="Kuo A."/>
            <person name="LaButti K."/>
            <person name="Pangilinan J."/>
            <person name="Lipzen A."/>
            <person name="Riley R."/>
            <person name="Andreopoulos W."/>
            <person name="He G."/>
            <person name="Johnson J."/>
            <person name="Nolan M."/>
            <person name="Tritt A."/>
            <person name="Barry K.W."/>
            <person name="Grigoriev I.V."/>
            <person name="Nagy L.G."/>
            <person name="Hibbett D."/>
            <person name="Henrissat B."/>
            <person name="Matheny P.B."/>
            <person name="Labbe J."/>
            <person name="Martin F.M."/>
        </authorList>
    </citation>
    <scope>NUCLEOTIDE SEQUENCE</scope>
    <source>
        <strain evidence="1">HHB10654</strain>
    </source>
</reference>
<evidence type="ECO:0000313" key="2">
    <source>
        <dbReference type="Proteomes" id="UP000814140"/>
    </source>
</evidence>